<evidence type="ECO:0000313" key="2">
    <source>
        <dbReference type="EMBL" id="MBB6675606.1"/>
    </source>
</evidence>
<feature type="transmembrane region" description="Helical" evidence="1">
    <location>
        <begin position="75"/>
        <end position="93"/>
    </location>
</feature>
<gene>
    <name evidence="2" type="ORF">H7C19_33590</name>
</gene>
<keyword evidence="3" id="KW-1185">Reference proteome</keyword>
<keyword evidence="1" id="KW-1133">Transmembrane helix</keyword>
<dbReference type="EMBL" id="JACJVP010000086">
    <property type="protein sequence ID" value="MBB6675606.1"/>
    <property type="molecule type" value="Genomic_DNA"/>
</dbReference>
<feature type="transmembrane region" description="Helical" evidence="1">
    <location>
        <begin position="51"/>
        <end position="69"/>
    </location>
</feature>
<organism evidence="2 3">
    <name type="scientific">Cohnella nanjingensis</name>
    <dbReference type="NCBI Taxonomy" id="1387779"/>
    <lineage>
        <taxon>Bacteria</taxon>
        <taxon>Bacillati</taxon>
        <taxon>Bacillota</taxon>
        <taxon>Bacilli</taxon>
        <taxon>Bacillales</taxon>
        <taxon>Paenibacillaceae</taxon>
        <taxon>Cohnella</taxon>
    </lineage>
</organism>
<keyword evidence="1" id="KW-0472">Membrane</keyword>
<evidence type="ECO:0000313" key="3">
    <source>
        <dbReference type="Proteomes" id="UP000547209"/>
    </source>
</evidence>
<accession>A0A7X0RXQ6</accession>
<dbReference type="AlphaFoldDB" id="A0A7X0RXQ6"/>
<evidence type="ECO:0000256" key="1">
    <source>
        <dbReference type="SAM" id="Phobius"/>
    </source>
</evidence>
<protein>
    <submittedName>
        <fullName evidence="2">YtpI family protein</fullName>
    </submittedName>
</protein>
<reference evidence="2 3" key="1">
    <citation type="submission" date="2020-08" db="EMBL/GenBank/DDBJ databases">
        <title>Cohnella phylogeny.</title>
        <authorList>
            <person name="Dunlap C."/>
        </authorList>
    </citation>
    <scope>NUCLEOTIDE SEQUENCE [LARGE SCALE GENOMIC DNA]</scope>
    <source>
        <strain evidence="2 3">DSM 28246</strain>
    </source>
</reference>
<sequence>MPVLSTLEATAQWVLFLAILASLILSVVFSYRSRRNADQTLRGLYGARMNICMGLMLIFLAILQMFIYSGSTLRVIVGALFLVLGIFNLFAGLRNHSHFKRRRSSAP</sequence>
<dbReference type="Pfam" id="PF14007">
    <property type="entry name" value="YtpI"/>
    <property type="match status" value="1"/>
</dbReference>
<name>A0A7X0RXQ6_9BACL</name>
<proteinExistence type="predicted"/>
<keyword evidence="1" id="KW-0812">Transmembrane</keyword>
<comment type="caution">
    <text evidence="2">The sequence shown here is derived from an EMBL/GenBank/DDBJ whole genome shotgun (WGS) entry which is preliminary data.</text>
</comment>
<dbReference type="InterPro" id="IPR025618">
    <property type="entry name" value="YtpI"/>
</dbReference>
<feature type="transmembrane region" description="Helical" evidence="1">
    <location>
        <begin position="12"/>
        <end position="31"/>
    </location>
</feature>
<dbReference type="Proteomes" id="UP000547209">
    <property type="component" value="Unassembled WGS sequence"/>
</dbReference>